<name>A0A382P3T7_9ZZZZ</name>
<dbReference type="AlphaFoldDB" id="A0A382P3T7"/>
<dbReference type="EMBL" id="UINC01104658">
    <property type="protein sequence ID" value="SVC67986.1"/>
    <property type="molecule type" value="Genomic_DNA"/>
</dbReference>
<sequence>MRSINIEFDAEYPERIEHFFPTTKSIRLLKSILGHEQERAF</sequence>
<gene>
    <name evidence="1" type="ORF">METZ01_LOCUS320840</name>
</gene>
<feature type="non-terminal residue" evidence="1">
    <location>
        <position position="41"/>
    </location>
</feature>
<reference evidence="1" key="1">
    <citation type="submission" date="2018-05" db="EMBL/GenBank/DDBJ databases">
        <authorList>
            <person name="Lanie J.A."/>
            <person name="Ng W.-L."/>
            <person name="Kazmierczak K.M."/>
            <person name="Andrzejewski T.M."/>
            <person name="Davidsen T.M."/>
            <person name="Wayne K.J."/>
            <person name="Tettelin H."/>
            <person name="Glass J.I."/>
            <person name="Rusch D."/>
            <person name="Podicherti R."/>
            <person name="Tsui H.-C.T."/>
            <person name="Winkler M.E."/>
        </authorList>
    </citation>
    <scope>NUCLEOTIDE SEQUENCE</scope>
</reference>
<organism evidence="1">
    <name type="scientific">marine metagenome</name>
    <dbReference type="NCBI Taxonomy" id="408172"/>
    <lineage>
        <taxon>unclassified sequences</taxon>
        <taxon>metagenomes</taxon>
        <taxon>ecological metagenomes</taxon>
    </lineage>
</organism>
<proteinExistence type="predicted"/>
<evidence type="ECO:0000313" key="1">
    <source>
        <dbReference type="EMBL" id="SVC67986.1"/>
    </source>
</evidence>
<protein>
    <submittedName>
        <fullName evidence="1">Uncharacterized protein</fullName>
    </submittedName>
</protein>
<accession>A0A382P3T7</accession>